<dbReference type="InterPro" id="IPR001841">
    <property type="entry name" value="Znf_RING"/>
</dbReference>
<feature type="domain" description="RING-type" evidence="6">
    <location>
        <begin position="33"/>
        <end position="76"/>
    </location>
</feature>
<dbReference type="InterPro" id="IPR013083">
    <property type="entry name" value="Znf_RING/FYVE/PHD"/>
</dbReference>
<name>A0AAV5UUT0_9BILA</name>
<evidence type="ECO:0000256" key="1">
    <source>
        <dbReference type="ARBA" id="ARBA00022723"/>
    </source>
</evidence>
<evidence type="ECO:0000313" key="8">
    <source>
        <dbReference type="Proteomes" id="UP001432322"/>
    </source>
</evidence>
<dbReference type="PANTHER" id="PTHR47156">
    <property type="entry name" value="PROTEIN CBG20824"/>
    <property type="match status" value="1"/>
</dbReference>
<dbReference type="Proteomes" id="UP001432322">
    <property type="component" value="Unassembled WGS sequence"/>
</dbReference>
<dbReference type="Pfam" id="PF14634">
    <property type="entry name" value="zf-RING_5"/>
    <property type="match status" value="1"/>
</dbReference>
<keyword evidence="1" id="KW-0479">Metal-binding</keyword>
<evidence type="ECO:0000256" key="2">
    <source>
        <dbReference type="ARBA" id="ARBA00022771"/>
    </source>
</evidence>
<dbReference type="PROSITE" id="PS50089">
    <property type="entry name" value="ZF_RING_2"/>
    <property type="match status" value="1"/>
</dbReference>
<protein>
    <recommendedName>
        <fullName evidence="6">RING-type domain-containing protein</fullName>
    </recommendedName>
</protein>
<evidence type="ECO:0000259" key="6">
    <source>
        <dbReference type="PROSITE" id="PS50089"/>
    </source>
</evidence>
<dbReference type="PROSITE" id="PS00518">
    <property type="entry name" value="ZF_RING_1"/>
    <property type="match status" value="1"/>
</dbReference>
<proteinExistence type="predicted"/>
<dbReference type="AlphaFoldDB" id="A0AAV5UUT0"/>
<evidence type="ECO:0000313" key="7">
    <source>
        <dbReference type="EMBL" id="GMT10047.1"/>
    </source>
</evidence>
<keyword evidence="2 4" id="KW-0863">Zinc-finger</keyword>
<dbReference type="PANTHER" id="PTHR47156:SF10">
    <property type="entry name" value="E3 UBIQUITIN-PROTEIN LIGASE TRIM-21-RELATED"/>
    <property type="match status" value="1"/>
</dbReference>
<evidence type="ECO:0000256" key="3">
    <source>
        <dbReference type="ARBA" id="ARBA00022833"/>
    </source>
</evidence>
<dbReference type="InterPro" id="IPR017907">
    <property type="entry name" value="Znf_RING_CS"/>
</dbReference>
<evidence type="ECO:0000256" key="4">
    <source>
        <dbReference type="PROSITE-ProRule" id="PRU00175"/>
    </source>
</evidence>
<reference evidence="7" key="1">
    <citation type="submission" date="2023-10" db="EMBL/GenBank/DDBJ databases">
        <title>Genome assembly of Pristionchus species.</title>
        <authorList>
            <person name="Yoshida K."/>
            <person name="Sommer R.J."/>
        </authorList>
    </citation>
    <scope>NUCLEOTIDE SEQUENCE</scope>
    <source>
        <strain evidence="7">RS5133</strain>
    </source>
</reference>
<keyword evidence="8" id="KW-1185">Reference proteome</keyword>
<organism evidence="7 8">
    <name type="scientific">Pristionchus fissidentatus</name>
    <dbReference type="NCBI Taxonomy" id="1538716"/>
    <lineage>
        <taxon>Eukaryota</taxon>
        <taxon>Metazoa</taxon>
        <taxon>Ecdysozoa</taxon>
        <taxon>Nematoda</taxon>
        <taxon>Chromadorea</taxon>
        <taxon>Rhabditida</taxon>
        <taxon>Rhabditina</taxon>
        <taxon>Diplogasteromorpha</taxon>
        <taxon>Diplogasteroidea</taxon>
        <taxon>Neodiplogasteridae</taxon>
        <taxon>Pristionchus</taxon>
    </lineage>
</organism>
<dbReference type="InterPro" id="IPR052667">
    <property type="entry name" value="E3_ubiquitin-ligase_RING"/>
</dbReference>
<sequence length="321" mass="36321">TRLFSHSARIMASDSEVDDLAHAGREMTLRCSCDLCMEAYDNDTHIPRVLSCGHSICQQCLPQLLDETKKYKCITCAAATVVPDAVELPVNRSLIDIVDFVRNDKPKNVGYEDINFCSHACTAGILPLKDVAICTTAECAMIRKKICLSCAIRHHRKHDIVLLETVTTEIRDKCKEQVEKLQKDFVAQIDEICELSNSAALGIQKMRKRLVDQSKMADMINRSEELLNEKESADLLEICQTLLQPFSDALSRWNMPLKTINEEMKVFDVEADDDEISVSSEEEESSEEKEDIDVDEVLANTRRILDEYKRVMGELTGRSEN</sequence>
<feature type="non-terminal residue" evidence="7">
    <location>
        <position position="1"/>
    </location>
</feature>
<dbReference type="EMBL" id="BTSY01000001">
    <property type="protein sequence ID" value="GMT10047.1"/>
    <property type="molecule type" value="Genomic_DNA"/>
</dbReference>
<gene>
    <name evidence="7" type="ORF">PFISCL1PPCAC_1344</name>
</gene>
<keyword evidence="3" id="KW-0862">Zinc</keyword>
<accession>A0AAV5UUT0</accession>
<dbReference type="SUPFAM" id="SSF57850">
    <property type="entry name" value="RING/U-box"/>
    <property type="match status" value="1"/>
</dbReference>
<dbReference type="SMART" id="SM00184">
    <property type="entry name" value="RING"/>
    <property type="match status" value="1"/>
</dbReference>
<dbReference type="GO" id="GO:0008270">
    <property type="term" value="F:zinc ion binding"/>
    <property type="evidence" value="ECO:0007669"/>
    <property type="project" value="UniProtKB-KW"/>
</dbReference>
<comment type="caution">
    <text evidence="7">The sequence shown here is derived from an EMBL/GenBank/DDBJ whole genome shotgun (WGS) entry which is preliminary data.</text>
</comment>
<evidence type="ECO:0000256" key="5">
    <source>
        <dbReference type="SAM" id="MobiDB-lite"/>
    </source>
</evidence>
<dbReference type="Gene3D" id="3.30.40.10">
    <property type="entry name" value="Zinc/RING finger domain, C3HC4 (zinc finger)"/>
    <property type="match status" value="1"/>
</dbReference>
<feature type="region of interest" description="Disordered" evidence="5">
    <location>
        <begin position="271"/>
        <end position="292"/>
    </location>
</feature>